<evidence type="ECO:0000313" key="3">
    <source>
        <dbReference type="EMBL" id="ORZ32508.1"/>
    </source>
</evidence>
<dbReference type="Proteomes" id="UP000193411">
    <property type="component" value="Unassembled WGS sequence"/>
</dbReference>
<keyword evidence="4" id="KW-1185">Reference proteome</keyword>
<keyword evidence="1" id="KW-0175">Coiled coil</keyword>
<feature type="compositionally biased region" description="Low complexity" evidence="2">
    <location>
        <begin position="236"/>
        <end position="246"/>
    </location>
</feature>
<dbReference type="GO" id="GO:0003677">
    <property type="term" value="F:DNA binding"/>
    <property type="evidence" value="ECO:0007669"/>
    <property type="project" value="InterPro"/>
</dbReference>
<feature type="region of interest" description="Disordered" evidence="2">
    <location>
        <begin position="160"/>
        <end position="319"/>
    </location>
</feature>
<feature type="coiled-coil region" evidence="1">
    <location>
        <begin position="334"/>
        <end position="381"/>
    </location>
</feature>
<accession>A0A1Y2HD37</accession>
<dbReference type="SMART" id="SM00384">
    <property type="entry name" value="AT_hook"/>
    <property type="match status" value="2"/>
</dbReference>
<name>A0A1Y2HD37_9FUNG</name>
<evidence type="ECO:0000256" key="1">
    <source>
        <dbReference type="SAM" id="Coils"/>
    </source>
</evidence>
<comment type="caution">
    <text evidence="3">The sequence shown here is derived from an EMBL/GenBank/DDBJ whole genome shotgun (WGS) entry which is preliminary data.</text>
</comment>
<sequence>MAQSESQARSMTYYLLNLDDKLYSVARLATADPDNVLVPAEALIQAVLADAGRDPLDAAELAKFGAAAAKYPAMEPLIDDDVKRVKTFAKKLATDAAGKEYEGKLVDMGVHQRRHVPMLPLRDFAKLARKFCNLDEDDLPETLAAEDPAKSFVDGIKFRGRNRGGVEHEPAPAKKRTAGQRDQSDDSDSSDRAEAASPSPKKKAKTAAAATAAPTAANGDAPQPKRRGRPPKNPEAVAAAASAAAAGTPTPPKKVGRPPKAKPQADAMDVDDTGAVPKAKRTRKVSQLNDDETDQIAPTPPRATSAAASGKPNKLDPASVSLNDLADMLATATGEQLQAAQNAMQDRLRKLEQMRADQRKAKQMLLEMQKEENDMQALLKAHESTVSASVDKMFAAHAVAATKESRKSSKKSAGASAKDTVTPKAAERNAAVSAGPLSPTPQAKGTQAQQPPAASPAKTPVGSSAAEGSKKKKRGKRSKNVTESD</sequence>
<protein>
    <submittedName>
        <fullName evidence="3">Uncharacterized protein</fullName>
    </submittedName>
</protein>
<organism evidence="3 4">
    <name type="scientific">Catenaria anguillulae PL171</name>
    <dbReference type="NCBI Taxonomy" id="765915"/>
    <lineage>
        <taxon>Eukaryota</taxon>
        <taxon>Fungi</taxon>
        <taxon>Fungi incertae sedis</taxon>
        <taxon>Blastocladiomycota</taxon>
        <taxon>Blastocladiomycetes</taxon>
        <taxon>Blastocladiales</taxon>
        <taxon>Catenariaceae</taxon>
        <taxon>Catenaria</taxon>
    </lineage>
</organism>
<feature type="compositionally biased region" description="Low complexity" evidence="2">
    <location>
        <begin position="206"/>
        <end position="217"/>
    </location>
</feature>
<reference evidence="3 4" key="1">
    <citation type="submission" date="2016-07" db="EMBL/GenBank/DDBJ databases">
        <title>Pervasive Adenine N6-methylation of Active Genes in Fungi.</title>
        <authorList>
            <consortium name="DOE Joint Genome Institute"/>
            <person name="Mondo S.J."/>
            <person name="Dannebaum R.O."/>
            <person name="Kuo R.C."/>
            <person name="Labutti K."/>
            <person name="Haridas S."/>
            <person name="Kuo A."/>
            <person name="Salamov A."/>
            <person name="Ahrendt S.R."/>
            <person name="Lipzen A."/>
            <person name="Sullivan W."/>
            <person name="Andreopoulos W.B."/>
            <person name="Clum A."/>
            <person name="Lindquist E."/>
            <person name="Daum C."/>
            <person name="Ramamoorthy G.K."/>
            <person name="Gryganskyi A."/>
            <person name="Culley D."/>
            <person name="Magnuson J.K."/>
            <person name="James T.Y."/>
            <person name="O'Malley M.A."/>
            <person name="Stajich J.E."/>
            <person name="Spatafora J.W."/>
            <person name="Visel A."/>
            <person name="Grigoriev I.V."/>
        </authorList>
    </citation>
    <scope>NUCLEOTIDE SEQUENCE [LARGE SCALE GENOMIC DNA]</scope>
    <source>
        <strain evidence="3 4">PL171</strain>
    </source>
</reference>
<dbReference type="EMBL" id="MCFL01000045">
    <property type="protein sequence ID" value="ORZ32508.1"/>
    <property type="molecule type" value="Genomic_DNA"/>
</dbReference>
<evidence type="ECO:0000256" key="2">
    <source>
        <dbReference type="SAM" id="MobiDB-lite"/>
    </source>
</evidence>
<evidence type="ECO:0000313" key="4">
    <source>
        <dbReference type="Proteomes" id="UP000193411"/>
    </source>
</evidence>
<dbReference type="AlphaFoldDB" id="A0A1Y2HD37"/>
<dbReference type="InterPro" id="IPR017956">
    <property type="entry name" value="AT_hook_DNA-bd_motif"/>
</dbReference>
<feature type="compositionally biased region" description="Basic residues" evidence="2">
    <location>
        <begin position="470"/>
        <end position="479"/>
    </location>
</feature>
<feature type="region of interest" description="Disordered" evidence="2">
    <location>
        <begin position="399"/>
        <end position="485"/>
    </location>
</feature>
<feature type="compositionally biased region" description="Low complexity" evidence="2">
    <location>
        <begin position="447"/>
        <end position="457"/>
    </location>
</feature>
<gene>
    <name evidence="3" type="ORF">BCR44DRAFT_80364</name>
</gene>
<proteinExistence type="predicted"/>